<dbReference type="EMBL" id="LN885086">
    <property type="protein sequence ID" value="CUQ65801.1"/>
    <property type="molecule type" value="Genomic_DNA"/>
</dbReference>
<dbReference type="AlphaFoldDB" id="A0A0S4KR34"/>
<keyword evidence="1" id="KW-1133">Transmembrane helix</keyword>
<keyword evidence="1" id="KW-0812">Transmembrane</keyword>
<dbReference type="KEGG" id="nio:NITINOP_0826"/>
<feature type="transmembrane region" description="Helical" evidence="1">
    <location>
        <begin position="20"/>
        <end position="45"/>
    </location>
</feature>
<gene>
    <name evidence="3" type="ORF">NITINOP_0826</name>
</gene>
<evidence type="ECO:0000313" key="4">
    <source>
        <dbReference type="Proteomes" id="UP000066284"/>
    </source>
</evidence>
<evidence type="ECO:0000313" key="3">
    <source>
        <dbReference type="EMBL" id="CUQ65801.1"/>
    </source>
</evidence>
<keyword evidence="4" id="KW-1185">Reference proteome</keyword>
<accession>A0A0S4KR34</accession>
<feature type="domain" description="TadE-like" evidence="2">
    <location>
        <begin position="18"/>
        <end position="60"/>
    </location>
</feature>
<dbReference type="Proteomes" id="UP000066284">
    <property type="component" value="Chromosome 1"/>
</dbReference>
<dbReference type="RefSeq" id="WP_082633547.1">
    <property type="nucleotide sequence ID" value="NZ_LN885086.1"/>
</dbReference>
<dbReference type="OrthoDB" id="1683505at2"/>
<reference evidence="4" key="1">
    <citation type="submission" date="2015-09" db="EMBL/GenBank/DDBJ databases">
        <authorList>
            <person name="Daims H."/>
        </authorList>
    </citation>
    <scope>NUCLEOTIDE SEQUENCE [LARGE SCALE GENOMIC DNA]</scope>
</reference>
<sequence>MNRSTHIGSRRWWSSSDGAAAVEFALVLPLLLLLTVGMIDAGLLLHRASLLSGASREGARVGVVNATSRSNAQSIETTVRSFLARTGVSFPGLQVTVRGAGGQPGTELSVLVRAPHRFLLLGRLVPGVPSEITLRASTVMAIE</sequence>
<proteinExistence type="predicted"/>
<evidence type="ECO:0000259" key="2">
    <source>
        <dbReference type="Pfam" id="PF07811"/>
    </source>
</evidence>
<evidence type="ECO:0000256" key="1">
    <source>
        <dbReference type="SAM" id="Phobius"/>
    </source>
</evidence>
<dbReference type="Pfam" id="PF07811">
    <property type="entry name" value="TadE"/>
    <property type="match status" value="1"/>
</dbReference>
<keyword evidence="1" id="KW-0472">Membrane</keyword>
<dbReference type="STRING" id="1715989.NITINOP_0826"/>
<name>A0A0S4KR34_9BACT</name>
<dbReference type="InterPro" id="IPR012495">
    <property type="entry name" value="TadE-like_dom"/>
</dbReference>
<organism evidence="3 4">
    <name type="scientific">Candidatus Nitrospira inopinata</name>
    <dbReference type="NCBI Taxonomy" id="1715989"/>
    <lineage>
        <taxon>Bacteria</taxon>
        <taxon>Pseudomonadati</taxon>
        <taxon>Nitrospirota</taxon>
        <taxon>Nitrospiria</taxon>
        <taxon>Nitrospirales</taxon>
        <taxon>Nitrospiraceae</taxon>
        <taxon>Nitrospira</taxon>
    </lineage>
</organism>
<protein>
    <recommendedName>
        <fullName evidence="2">TadE-like domain-containing protein</fullName>
    </recommendedName>
</protein>